<feature type="signal peptide" evidence="1">
    <location>
        <begin position="1"/>
        <end position="20"/>
    </location>
</feature>
<name>A0ABV2GBV4_9BACL</name>
<feature type="chain" id="PRO_5047418645" evidence="1">
    <location>
        <begin position="21"/>
        <end position="134"/>
    </location>
</feature>
<accession>A0ABV2GBV4</accession>
<proteinExistence type="predicted"/>
<evidence type="ECO:0000256" key="1">
    <source>
        <dbReference type="SAM" id="SignalP"/>
    </source>
</evidence>
<dbReference type="EMBL" id="JBEPLW010000008">
    <property type="protein sequence ID" value="MET3575542.1"/>
    <property type="molecule type" value="Genomic_DNA"/>
</dbReference>
<keyword evidence="3" id="KW-1185">Reference proteome</keyword>
<evidence type="ECO:0000313" key="3">
    <source>
        <dbReference type="Proteomes" id="UP001549099"/>
    </source>
</evidence>
<keyword evidence="1" id="KW-0732">Signal</keyword>
<dbReference type="PROSITE" id="PS51257">
    <property type="entry name" value="PROKAR_LIPOPROTEIN"/>
    <property type="match status" value="1"/>
</dbReference>
<sequence>MKKWGWVALVFLLLAAGCGAKGTTAEEHGSGLSVEFTSDNPIRHVQLILFKNGKRLEGESVINADGSPFGQGEVIWFDLTEDEWEGANGFAIAWSEDESGKGARTTKMEKIPDGTAWVNAKFNERDGLTVEEAK</sequence>
<evidence type="ECO:0000313" key="2">
    <source>
        <dbReference type="EMBL" id="MET3575542.1"/>
    </source>
</evidence>
<dbReference type="Proteomes" id="UP001549099">
    <property type="component" value="Unassembled WGS sequence"/>
</dbReference>
<organism evidence="2 3">
    <name type="scientific">Bhargavaea ullalensis</name>
    <dbReference type="NCBI Taxonomy" id="1265685"/>
    <lineage>
        <taxon>Bacteria</taxon>
        <taxon>Bacillati</taxon>
        <taxon>Bacillota</taxon>
        <taxon>Bacilli</taxon>
        <taxon>Bacillales</taxon>
        <taxon>Caryophanaceae</taxon>
        <taxon>Bhargavaea</taxon>
    </lineage>
</organism>
<protein>
    <submittedName>
        <fullName evidence="2">Uncharacterized protein</fullName>
    </submittedName>
</protein>
<reference evidence="2 3" key="1">
    <citation type="submission" date="2024-06" db="EMBL/GenBank/DDBJ databases">
        <title>Genomic Encyclopedia of Type Strains, Phase IV (KMG-IV): sequencing the most valuable type-strain genomes for metagenomic binning, comparative biology and taxonomic classification.</title>
        <authorList>
            <person name="Goeker M."/>
        </authorList>
    </citation>
    <scope>NUCLEOTIDE SEQUENCE [LARGE SCALE GENOMIC DNA]</scope>
    <source>
        <strain evidence="2 3">DSM 26128</strain>
    </source>
</reference>
<dbReference type="RefSeq" id="WP_354196784.1">
    <property type="nucleotide sequence ID" value="NZ_JBEPLW010000008.1"/>
</dbReference>
<gene>
    <name evidence="2" type="ORF">ABID49_001447</name>
</gene>
<comment type="caution">
    <text evidence="2">The sequence shown here is derived from an EMBL/GenBank/DDBJ whole genome shotgun (WGS) entry which is preliminary data.</text>
</comment>